<gene>
    <name evidence="1" type="ordered locus">Msm_0890</name>
</gene>
<accession>A5ULL7</accession>
<dbReference type="GeneID" id="78817523"/>
<dbReference type="EMBL" id="CP000678">
    <property type="protein sequence ID" value="ABQ87095.1"/>
    <property type="molecule type" value="Genomic_DNA"/>
</dbReference>
<dbReference type="EnsemblBacteria" id="ABQ87095">
    <property type="protein sequence ID" value="ABQ87095"/>
    <property type="gene ID" value="Msm_0890"/>
</dbReference>
<organism evidence="1 2">
    <name type="scientific">Methanobrevibacter smithii (strain ATCC 35061 / DSM 861 / OCM 144 / PS)</name>
    <dbReference type="NCBI Taxonomy" id="420247"/>
    <lineage>
        <taxon>Archaea</taxon>
        <taxon>Methanobacteriati</taxon>
        <taxon>Methanobacteriota</taxon>
        <taxon>Methanomada group</taxon>
        <taxon>Methanobacteria</taxon>
        <taxon>Methanobacteriales</taxon>
        <taxon>Methanobacteriaceae</taxon>
        <taxon>Methanobrevibacter</taxon>
    </lineage>
</organism>
<keyword evidence="2" id="KW-1185">Reference proteome</keyword>
<sequence length="179" mass="21219">MVFIRLGGEKVEGFYFHNNWKVQVDYGMNMTEIPFSDYNEIDESSLPSKDVLYCRGGRSSDYFRILKLFKDGKLISEVIEKNPNYVPRDTQLKMLEDHVIIGEDVERVFNFPNGYSAKIEYWISPTERDYKHGFYTAKYRKLILSDDKDNIISDIFEDNPNYRSFDKICWDYSDTSGRF</sequence>
<dbReference type="AlphaFoldDB" id="A5ULL7"/>
<evidence type="ECO:0000313" key="1">
    <source>
        <dbReference type="EMBL" id="ABQ87095.1"/>
    </source>
</evidence>
<protein>
    <submittedName>
        <fullName evidence="1">Uncharacterized protein</fullName>
    </submittedName>
</protein>
<dbReference type="KEGG" id="msi:Msm_0890"/>
<dbReference type="BioCyc" id="MSMI420247:GHWZ-908-MONOMER"/>
<dbReference type="PATRIC" id="fig|420247.28.peg.887"/>
<dbReference type="HOGENOM" id="CLU_1500308_0_0_2"/>
<proteinExistence type="predicted"/>
<dbReference type="Proteomes" id="UP000001992">
    <property type="component" value="Chromosome"/>
</dbReference>
<reference evidence="1 2" key="1">
    <citation type="journal article" date="2007" name="Proc. Natl. Acad. Sci. U.S.A.">
        <title>Genomic and metabolic adaptations of Methanobrevibacter smithii to the human gut.</title>
        <authorList>
            <person name="Samuel B.S."/>
            <person name="Hansen E.E."/>
            <person name="Manchester J.K."/>
            <person name="Coutinho P.M."/>
            <person name="Henrissat B."/>
            <person name="Fulton R."/>
            <person name="Latreille P."/>
            <person name="Kim K."/>
            <person name="Wilson R.K."/>
            <person name="Gordon J.I."/>
        </authorList>
    </citation>
    <scope>NUCLEOTIDE SEQUENCE [LARGE SCALE GENOMIC DNA]</scope>
    <source>
        <strain evidence="2">ATCC 35061 / DSM 861 / OCM 144 / PS</strain>
    </source>
</reference>
<dbReference type="RefSeq" id="WP_011954152.1">
    <property type="nucleotide sequence ID" value="NC_009515.1"/>
</dbReference>
<name>A5ULL7_METS3</name>
<evidence type="ECO:0000313" key="2">
    <source>
        <dbReference type="Proteomes" id="UP000001992"/>
    </source>
</evidence>